<name>M0DI85_HALPD</name>
<evidence type="ECO:0000256" key="4">
    <source>
        <dbReference type="HAMAP-Rule" id="MF_00271"/>
    </source>
</evidence>
<keyword evidence="4" id="KW-0472">Membrane</keyword>
<comment type="caution">
    <text evidence="6">The sequence shown here is derived from an EMBL/GenBank/DDBJ whole genome shotgun (WGS) entry which is preliminary data.</text>
</comment>
<dbReference type="InterPro" id="IPR002699">
    <property type="entry name" value="V_ATPase_D"/>
</dbReference>
<gene>
    <name evidence="4" type="primary">atpD</name>
    <name evidence="6" type="ORF">C474_03005</name>
</gene>
<feature type="compositionally biased region" description="Basic and acidic residues" evidence="5">
    <location>
        <begin position="221"/>
        <end position="232"/>
    </location>
</feature>
<dbReference type="Pfam" id="PF01813">
    <property type="entry name" value="ATP-synt_D"/>
    <property type="match status" value="1"/>
</dbReference>
<evidence type="ECO:0000256" key="5">
    <source>
        <dbReference type="SAM" id="MobiDB-lite"/>
    </source>
</evidence>
<keyword evidence="4" id="KW-0066">ATP synthesis</keyword>
<evidence type="ECO:0000256" key="2">
    <source>
        <dbReference type="ARBA" id="ARBA00022448"/>
    </source>
</evidence>
<keyword evidence="7" id="KW-1185">Reference proteome</keyword>
<feature type="region of interest" description="Disordered" evidence="5">
    <location>
        <begin position="203"/>
        <end position="232"/>
    </location>
</feature>
<evidence type="ECO:0000256" key="1">
    <source>
        <dbReference type="ARBA" id="ARBA00005850"/>
    </source>
</evidence>
<dbReference type="PANTHER" id="PTHR11671">
    <property type="entry name" value="V-TYPE ATP SYNTHASE SUBUNIT D"/>
    <property type="match status" value="1"/>
</dbReference>
<feature type="compositionally biased region" description="Basic residues" evidence="5">
    <location>
        <begin position="203"/>
        <end position="220"/>
    </location>
</feature>
<dbReference type="HAMAP" id="MF_00271">
    <property type="entry name" value="ATP_synth_D_arch"/>
    <property type="match status" value="1"/>
</dbReference>
<organism evidence="6 7">
    <name type="scientific">Halogeometricum pallidum JCM 14848</name>
    <dbReference type="NCBI Taxonomy" id="1227487"/>
    <lineage>
        <taxon>Archaea</taxon>
        <taxon>Methanobacteriati</taxon>
        <taxon>Methanobacteriota</taxon>
        <taxon>Stenosarchaea group</taxon>
        <taxon>Halobacteria</taxon>
        <taxon>Halobacteriales</taxon>
        <taxon>Haloferacaceae</taxon>
        <taxon>Halogeometricum</taxon>
    </lineage>
</organism>
<dbReference type="GO" id="GO:0016787">
    <property type="term" value="F:hydrolase activity"/>
    <property type="evidence" value="ECO:0007669"/>
    <property type="project" value="UniProtKB-KW"/>
</dbReference>
<evidence type="ECO:0000313" key="6">
    <source>
        <dbReference type="EMBL" id="ELZ33894.1"/>
    </source>
</evidence>
<keyword evidence="3 4" id="KW-0406">Ion transport</keyword>
<comment type="function">
    <text evidence="4">Component of the A-type ATP synthase that produces ATP from ADP in the presence of a proton gradient across the membrane.</text>
</comment>
<proteinExistence type="inferred from homology"/>
<sequence length="232" mass="27075">MTRRRHSRVAPTHHELVAVTEKLEVARKGRHVLERRRDGLVFLLLDVLERYRTLRTRLDEEFDEAAGLHTRGAEREGEIALRELAEARATHPELLLVETKLSGLVVPLFLSTHITTRIEDRGYGIIGTSSLDDEIAGAYESVLETAVKLAETTDVARRLAAETYRLRVRVNYLSHRLIPDFEADERYIERSLAQREQEERYRQFRVKRRREEHRASRRRREAGDGRDETGEE</sequence>
<dbReference type="GO" id="GO:0046933">
    <property type="term" value="F:proton-transporting ATP synthase activity, rotational mechanism"/>
    <property type="evidence" value="ECO:0007669"/>
    <property type="project" value="UniProtKB-UniRule"/>
</dbReference>
<dbReference type="EMBL" id="AOIV01000006">
    <property type="protein sequence ID" value="ELZ33894.1"/>
    <property type="molecule type" value="Genomic_DNA"/>
</dbReference>
<comment type="similarity">
    <text evidence="1 4">Belongs to the V-ATPase D subunit family.</text>
</comment>
<keyword evidence="6" id="KW-0378">Hydrolase</keyword>
<dbReference type="NCBIfam" id="TIGR00309">
    <property type="entry name" value="V_ATPase_subD"/>
    <property type="match status" value="1"/>
</dbReference>
<dbReference type="GO" id="GO:0005886">
    <property type="term" value="C:plasma membrane"/>
    <property type="evidence" value="ECO:0007669"/>
    <property type="project" value="UniProtKB-SubCell"/>
</dbReference>
<comment type="subcellular location">
    <subcellularLocation>
        <location evidence="4">Cell membrane</location>
        <topology evidence="4">Peripheral membrane protein</topology>
    </subcellularLocation>
</comment>
<keyword evidence="2 4" id="KW-0813">Transport</keyword>
<evidence type="ECO:0000313" key="7">
    <source>
        <dbReference type="Proteomes" id="UP000011513"/>
    </source>
</evidence>
<evidence type="ECO:0000256" key="3">
    <source>
        <dbReference type="ARBA" id="ARBA00023065"/>
    </source>
</evidence>
<dbReference type="GO" id="GO:0046961">
    <property type="term" value="F:proton-transporting ATPase activity, rotational mechanism"/>
    <property type="evidence" value="ECO:0007669"/>
    <property type="project" value="InterPro"/>
</dbReference>
<dbReference type="InParanoid" id="M0DI85"/>
<dbReference type="Proteomes" id="UP000011513">
    <property type="component" value="Unassembled WGS sequence"/>
</dbReference>
<dbReference type="AlphaFoldDB" id="M0DI85"/>
<dbReference type="RefSeq" id="WP_008383801.1">
    <property type="nucleotide sequence ID" value="NZ_AOIV01000006.1"/>
</dbReference>
<keyword evidence="4" id="KW-0375">Hydrogen ion transport</keyword>
<keyword evidence="4" id="KW-1003">Cell membrane</keyword>
<reference evidence="6 7" key="1">
    <citation type="journal article" date="2014" name="PLoS Genet.">
        <title>Phylogenetically driven sequencing of extremely halophilic archaea reveals strategies for static and dynamic osmo-response.</title>
        <authorList>
            <person name="Becker E.A."/>
            <person name="Seitzer P.M."/>
            <person name="Tritt A."/>
            <person name="Larsen D."/>
            <person name="Krusor M."/>
            <person name="Yao A.I."/>
            <person name="Wu D."/>
            <person name="Madern D."/>
            <person name="Eisen J.A."/>
            <person name="Darling A.E."/>
            <person name="Facciotti M.T."/>
        </authorList>
    </citation>
    <scope>NUCLEOTIDE SEQUENCE [LARGE SCALE GENOMIC DNA]</scope>
    <source>
        <strain evidence="6 7">JCM 14848</strain>
    </source>
</reference>
<dbReference type="GO" id="GO:0042777">
    <property type="term" value="P:proton motive force-driven plasma membrane ATP synthesis"/>
    <property type="evidence" value="ECO:0007669"/>
    <property type="project" value="UniProtKB-UniRule"/>
</dbReference>
<dbReference type="eggNOG" id="arCOG04101">
    <property type="taxonomic scope" value="Archaea"/>
</dbReference>
<dbReference type="OrthoDB" id="117390at2157"/>
<protein>
    <recommendedName>
        <fullName evidence="4">A-type ATP synthase subunit D</fullName>
    </recommendedName>
</protein>
<accession>M0DI85</accession>
<dbReference type="Gene3D" id="1.10.287.3240">
    <property type="match status" value="1"/>
</dbReference>
<comment type="subunit">
    <text evidence="4">Has multiple subunits with at least A(3), B(3), C, D, E, F, H, I and proteolipid K(x).</text>
</comment>
<dbReference type="GO" id="GO:0005524">
    <property type="term" value="F:ATP binding"/>
    <property type="evidence" value="ECO:0007669"/>
    <property type="project" value="UniProtKB-UniRule"/>
</dbReference>